<sequence>MHQKVMGLLEVMLKQFEDSTASEKEEFLESSDVLKKALQSGTTDFVVRCLEKFPELISHKTGNESILQVAVEERNDEVLNFMFKLSGDRMDDLVSRRDEDGNNILHYVAKLPASHHLNLVLGAPLQMQREMQWFE</sequence>
<dbReference type="GO" id="GO:0016020">
    <property type="term" value="C:membrane"/>
    <property type="evidence" value="ECO:0007669"/>
    <property type="project" value="TreeGrafter"/>
</dbReference>
<dbReference type="InterPro" id="IPR036770">
    <property type="entry name" value="Ankyrin_rpt-contain_sf"/>
</dbReference>
<evidence type="ECO:0000313" key="1">
    <source>
        <dbReference type="EMBL" id="KAI3955758.1"/>
    </source>
</evidence>
<organism evidence="1 2">
    <name type="scientific">Papaver atlanticum</name>
    <dbReference type="NCBI Taxonomy" id="357466"/>
    <lineage>
        <taxon>Eukaryota</taxon>
        <taxon>Viridiplantae</taxon>
        <taxon>Streptophyta</taxon>
        <taxon>Embryophyta</taxon>
        <taxon>Tracheophyta</taxon>
        <taxon>Spermatophyta</taxon>
        <taxon>Magnoliopsida</taxon>
        <taxon>Ranunculales</taxon>
        <taxon>Papaveraceae</taxon>
        <taxon>Papaveroideae</taxon>
        <taxon>Papaver</taxon>
    </lineage>
</organism>
<dbReference type="AlphaFoldDB" id="A0AAD4TGN4"/>
<comment type="caution">
    <text evidence="1">The sequence shown here is derived from an EMBL/GenBank/DDBJ whole genome shotgun (WGS) entry which is preliminary data.</text>
</comment>
<proteinExistence type="predicted"/>
<feature type="non-terminal residue" evidence="1">
    <location>
        <position position="135"/>
    </location>
</feature>
<dbReference type="Gene3D" id="1.25.40.20">
    <property type="entry name" value="Ankyrin repeat-containing domain"/>
    <property type="match status" value="1"/>
</dbReference>
<name>A0AAD4TGN4_9MAGN</name>
<evidence type="ECO:0000313" key="2">
    <source>
        <dbReference type="Proteomes" id="UP001202328"/>
    </source>
</evidence>
<gene>
    <name evidence="1" type="ORF">MKW98_006118</name>
</gene>
<keyword evidence="2" id="KW-1185">Reference proteome</keyword>
<dbReference type="Proteomes" id="UP001202328">
    <property type="component" value="Unassembled WGS sequence"/>
</dbReference>
<protein>
    <submittedName>
        <fullName evidence="1">Uncharacterized protein</fullName>
    </submittedName>
</protein>
<dbReference type="EMBL" id="JAJJMB010001716">
    <property type="protein sequence ID" value="KAI3955758.1"/>
    <property type="molecule type" value="Genomic_DNA"/>
</dbReference>
<dbReference type="PANTHER" id="PTHR24177">
    <property type="entry name" value="CASKIN"/>
    <property type="match status" value="1"/>
</dbReference>
<dbReference type="PANTHER" id="PTHR24177:SF292">
    <property type="entry name" value="ANKYRIN REPEAT FAMILY PROTEIN-RELATED"/>
    <property type="match status" value="1"/>
</dbReference>
<accession>A0AAD4TGN4</accession>
<reference evidence="1" key="1">
    <citation type="submission" date="2022-04" db="EMBL/GenBank/DDBJ databases">
        <title>A functionally conserved STORR gene fusion in Papaver species that diverged 16.8 million years ago.</title>
        <authorList>
            <person name="Catania T."/>
        </authorList>
    </citation>
    <scope>NUCLEOTIDE SEQUENCE</scope>
    <source>
        <strain evidence="1">S-188037</strain>
    </source>
</reference>